<keyword evidence="3" id="KW-1185">Reference proteome</keyword>
<dbReference type="OrthoDB" id="102473at2"/>
<accession>D3F8T8</accession>
<feature type="domain" description="Hydantoinase B/oxoprolinase" evidence="1">
    <location>
        <begin position="10"/>
        <end position="544"/>
    </location>
</feature>
<dbReference type="eggNOG" id="COG0146">
    <property type="taxonomic scope" value="Bacteria"/>
</dbReference>
<evidence type="ECO:0000313" key="3">
    <source>
        <dbReference type="Proteomes" id="UP000008229"/>
    </source>
</evidence>
<dbReference type="PANTHER" id="PTHR11365">
    <property type="entry name" value="5-OXOPROLINASE RELATED"/>
    <property type="match status" value="1"/>
</dbReference>
<protein>
    <submittedName>
        <fullName evidence="2">5-oxoprolinase (ATP-hydrolyzing)</fullName>
        <ecNumber evidence="2">3.5.2.9</ecNumber>
    </submittedName>
</protein>
<dbReference type="KEGG" id="cwo:Cwoe_2633"/>
<evidence type="ECO:0000313" key="2">
    <source>
        <dbReference type="EMBL" id="ADB51052.1"/>
    </source>
</evidence>
<reference evidence="2 3" key="1">
    <citation type="journal article" date="2010" name="Stand. Genomic Sci.">
        <title>Complete genome sequence of Conexibacter woesei type strain (ID131577).</title>
        <authorList>
            <person name="Pukall R."/>
            <person name="Lapidus A."/>
            <person name="Glavina Del Rio T."/>
            <person name="Copeland A."/>
            <person name="Tice H."/>
            <person name="Cheng J.-F."/>
            <person name="Lucas S."/>
            <person name="Chen F."/>
            <person name="Nolan M."/>
            <person name="Bruce D."/>
            <person name="Goodwin L."/>
            <person name="Pitluck S."/>
            <person name="Mavromatis K."/>
            <person name="Ivanova N."/>
            <person name="Ovchinnikova G."/>
            <person name="Pati A."/>
            <person name="Chen A."/>
            <person name="Palaniappan K."/>
            <person name="Land M."/>
            <person name="Hauser L."/>
            <person name="Chang Y.-J."/>
            <person name="Jeffries C.D."/>
            <person name="Chain P."/>
            <person name="Meincke L."/>
            <person name="Sims D."/>
            <person name="Brettin T."/>
            <person name="Detter J.C."/>
            <person name="Rohde M."/>
            <person name="Goeker M."/>
            <person name="Bristow J."/>
            <person name="Eisen J.A."/>
            <person name="Markowitz V."/>
            <person name="Kyrpides N.C."/>
            <person name="Klenk H.-P."/>
            <person name="Hugenholtz P."/>
        </authorList>
    </citation>
    <scope>NUCLEOTIDE SEQUENCE [LARGE SCALE GENOMIC DNA]</scope>
    <source>
        <strain evidence="3">DSM 14684 / CIP 108061 / JCM 11494 / NBRC 100937 / ID131577</strain>
    </source>
</reference>
<proteinExistence type="predicted"/>
<dbReference type="EC" id="3.5.2.9" evidence="2"/>
<dbReference type="InterPro" id="IPR003692">
    <property type="entry name" value="Hydantoinase_B"/>
</dbReference>
<dbReference type="Pfam" id="PF02538">
    <property type="entry name" value="Hydantoinase_B"/>
    <property type="match status" value="1"/>
</dbReference>
<dbReference type="GO" id="GO:0017168">
    <property type="term" value="F:5-oxoprolinase (ATP-hydrolyzing) activity"/>
    <property type="evidence" value="ECO:0007669"/>
    <property type="project" value="UniProtKB-EC"/>
</dbReference>
<dbReference type="EMBL" id="CP001854">
    <property type="protein sequence ID" value="ADB51052.1"/>
    <property type="molecule type" value="Genomic_DNA"/>
</dbReference>
<sequence length="577" mass="62720">MSTETEQGLDPVLLTIVNNSFVNICREMGVTMTRTAFSPIFNEGLDFSCVLFDRELNMIGQAEFCPAQLAASIFIVRWTVEELGIDSFEPGDVVLHNDPYRGGAHIPEHSVIRPVFYDGELWGFVANVGHLAEIGGKAVGSFAADATEVFQEGLRIPPIKLVKRDQNQMDLWRLIMANHRTPRNTWGDLNAQVGSLRVAEKRLVELLDRYGPELLTRASKELMDYSERWMRAEISAIPDGSYEFSDRMEDDGVVREPVNLKVRVTVDGDRLIVDWTGTDRQVRGPINATYGVTAGAVYNAIFHVTESNIPKNSGAYRPIHIIAPPGTVVNVQYPGPSVGGNTETHPKLADMVIGALGEVLPDKVAAAEGATCCNFLFGGTHPKTGEYFANYHLEGGGWGAKSYDDGNDATIVKNGNCRNTPVEVFETRFPLVTGEYSLIEDSGGAGRMRGGLGTRRIMKIAEGAEITVSALLDRTDPDFKPWGLDGGGEGGNAAIKVKLVGQDEFHTFTETFGTASASKFTNIVLRAGDEVLLDSPGGGGYGDPRERDRGSVRRDLAEGLISDAAARDIYGLEEKAA</sequence>
<reference evidence="3" key="2">
    <citation type="submission" date="2010-01" db="EMBL/GenBank/DDBJ databases">
        <title>The complete genome of Conexibacter woesei DSM 14684.</title>
        <authorList>
            <consortium name="US DOE Joint Genome Institute (JGI-PGF)"/>
            <person name="Lucas S."/>
            <person name="Copeland A."/>
            <person name="Lapidus A."/>
            <person name="Glavina del Rio T."/>
            <person name="Dalin E."/>
            <person name="Tice H."/>
            <person name="Bruce D."/>
            <person name="Goodwin L."/>
            <person name="Pitluck S."/>
            <person name="Kyrpides N."/>
            <person name="Mavromatis K."/>
            <person name="Ivanova N."/>
            <person name="Mikhailova N."/>
            <person name="Chertkov O."/>
            <person name="Brettin T."/>
            <person name="Detter J.C."/>
            <person name="Han C."/>
            <person name="Larimer F."/>
            <person name="Land M."/>
            <person name="Hauser L."/>
            <person name="Markowitz V."/>
            <person name="Cheng J.-F."/>
            <person name="Hugenholtz P."/>
            <person name="Woyke T."/>
            <person name="Wu D."/>
            <person name="Pukall R."/>
            <person name="Steenblock K."/>
            <person name="Schneider S."/>
            <person name="Klenk H.-P."/>
            <person name="Eisen J.A."/>
        </authorList>
    </citation>
    <scope>NUCLEOTIDE SEQUENCE [LARGE SCALE GENOMIC DNA]</scope>
    <source>
        <strain evidence="3">DSM 14684 / CIP 108061 / JCM 11494 / NBRC 100937 / ID131577</strain>
    </source>
</reference>
<dbReference type="InterPro" id="IPR045079">
    <property type="entry name" value="Oxoprolinase-like"/>
</dbReference>
<dbReference type="GO" id="GO:0005829">
    <property type="term" value="C:cytosol"/>
    <property type="evidence" value="ECO:0007669"/>
    <property type="project" value="TreeGrafter"/>
</dbReference>
<organism evidence="2 3">
    <name type="scientific">Conexibacter woesei (strain DSM 14684 / CCUG 47730 / CIP 108061 / JCM 11494 / NBRC 100937 / ID131577)</name>
    <dbReference type="NCBI Taxonomy" id="469383"/>
    <lineage>
        <taxon>Bacteria</taxon>
        <taxon>Bacillati</taxon>
        <taxon>Actinomycetota</taxon>
        <taxon>Thermoleophilia</taxon>
        <taxon>Solirubrobacterales</taxon>
        <taxon>Conexibacteraceae</taxon>
        <taxon>Conexibacter</taxon>
    </lineage>
</organism>
<name>D3F8T8_CONWI</name>
<dbReference type="RefSeq" id="WP_012934103.1">
    <property type="nucleotide sequence ID" value="NC_013739.1"/>
</dbReference>
<dbReference type="PANTHER" id="PTHR11365:SF23">
    <property type="entry name" value="HYPOTHETICAL 5-OXOPROLINASE (EUROFUNG)-RELATED"/>
    <property type="match status" value="1"/>
</dbReference>
<dbReference type="STRING" id="469383.Cwoe_2633"/>
<gene>
    <name evidence="2" type="ordered locus">Cwoe_2633</name>
</gene>
<dbReference type="AlphaFoldDB" id="D3F8T8"/>
<dbReference type="Proteomes" id="UP000008229">
    <property type="component" value="Chromosome"/>
</dbReference>
<dbReference type="HOGENOM" id="CLU_020413_1_0_11"/>
<keyword evidence="2" id="KW-0378">Hydrolase</keyword>
<evidence type="ECO:0000259" key="1">
    <source>
        <dbReference type="Pfam" id="PF02538"/>
    </source>
</evidence>
<dbReference type="GO" id="GO:0006749">
    <property type="term" value="P:glutathione metabolic process"/>
    <property type="evidence" value="ECO:0007669"/>
    <property type="project" value="TreeGrafter"/>
</dbReference>